<dbReference type="Proteomes" id="UP000504618">
    <property type="component" value="Unplaced"/>
</dbReference>
<sequence>MASRIPTSAGSAGDTDKSGSSGRAGKVGRSKTDSKADSKQRKLEIGKSVSFRDEVEMKRDLGILRDEMKEMREQISKEVGKFEEIKESFAQYVEEIKGKERKNEERIKGIENKLFELENRLERCEKGETDIGSESESQSQRSVSESRFSRRSRGGSSYARSLVSEGGLSDIEVGKLKRWMKDKEKEDRRNNVVIRGINLEQERDWKEWAQNFLRDKLGVRCKVINVRKSGTVTVVKLEEEDKKEVMRNKYKLKGGNIFIENDLTWEERKVQEEIYRWVKVQKSNGVDVKAGYARVRINGVWKSWEEVSRNLEDRDGSGGSLAAGRDEGRAKENLAK</sequence>
<dbReference type="AlphaFoldDB" id="A0A6J1R3U4"/>
<name>A0A6J1R3U4_9HYME</name>
<feature type="region of interest" description="Disordered" evidence="2">
    <location>
        <begin position="1"/>
        <end position="49"/>
    </location>
</feature>
<keyword evidence="3" id="KW-1185">Reference proteome</keyword>
<evidence type="ECO:0000313" key="4">
    <source>
        <dbReference type="RefSeq" id="XP_024888803.1"/>
    </source>
</evidence>
<feature type="compositionally biased region" description="Polar residues" evidence="2">
    <location>
        <begin position="1"/>
        <end position="10"/>
    </location>
</feature>
<organism evidence="3 4">
    <name type="scientific">Temnothorax curvispinosus</name>
    <dbReference type="NCBI Taxonomy" id="300111"/>
    <lineage>
        <taxon>Eukaryota</taxon>
        <taxon>Metazoa</taxon>
        <taxon>Ecdysozoa</taxon>
        <taxon>Arthropoda</taxon>
        <taxon>Hexapoda</taxon>
        <taxon>Insecta</taxon>
        <taxon>Pterygota</taxon>
        <taxon>Neoptera</taxon>
        <taxon>Endopterygota</taxon>
        <taxon>Hymenoptera</taxon>
        <taxon>Apocrita</taxon>
        <taxon>Aculeata</taxon>
        <taxon>Formicoidea</taxon>
        <taxon>Formicidae</taxon>
        <taxon>Myrmicinae</taxon>
        <taxon>Temnothorax</taxon>
    </lineage>
</organism>
<evidence type="ECO:0000256" key="1">
    <source>
        <dbReference type="SAM" id="Coils"/>
    </source>
</evidence>
<evidence type="ECO:0000313" key="3">
    <source>
        <dbReference type="Proteomes" id="UP000504618"/>
    </source>
</evidence>
<feature type="region of interest" description="Disordered" evidence="2">
    <location>
        <begin position="127"/>
        <end position="160"/>
    </location>
</feature>
<protein>
    <submittedName>
        <fullName evidence="4">Uncharacterized protein LOC112465472</fullName>
    </submittedName>
</protein>
<feature type="compositionally biased region" description="Basic and acidic residues" evidence="2">
    <location>
        <begin position="324"/>
        <end position="336"/>
    </location>
</feature>
<proteinExistence type="predicted"/>
<dbReference type="OrthoDB" id="7555353at2759"/>
<feature type="compositionally biased region" description="Basic and acidic residues" evidence="2">
    <location>
        <begin position="30"/>
        <end position="49"/>
    </location>
</feature>
<evidence type="ECO:0000256" key="2">
    <source>
        <dbReference type="SAM" id="MobiDB-lite"/>
    </source>
</evidence>
<gene>
    <name evidence="4" type="primary">LOC112465472</name>
</gene>
<dbReference type="GeneID" id="112465472"/>
<reference evidence="4" key="1">
    <citation type="submission" date="2025-08" db="UniProtKB">
        <authorList>
            <consortium name="RefSeq"/>
        </authorList>
    </citation>
    <scope>IDENTIFICATION</scope>
    <source>
        <tissue evidence="4">Whole body</tissue>
    </source>
</reference>
<dbReference type="RefSeq" id="XP_024888803.1">
    <property type="nucleotide sequence ID" value="XM_025033035.1"/>
</dbReference>
<keyword evidence="1" id="KW-0175">Coiled coil</keyword>
<feature type="coiled-coil region" evidence="1">
    <location>
        <begin position="54"/>
        <end position="127"/>
    </location>
</feature>
<accession>A0A6J1R3U4</accession>
<feature type="region of interest" description="Disordered" evidence="2">
    <location>
        <begin position="311"/>
        <end position="336"/>
    </location>
</feature>
<feature type="compositionally biased region" description="Low complexity" evidence="2">
    <location>
        <begin position="132"/>
        <end position="146"/>
    </location>
</feature>